<evidence type="ECO:0000313" key="3">
    <source>
        <dbReference type="EMBL" id="RLN62954.1"/>
    </source>
</evidence>
<dbReference type="EMBL" id="MBAD02000774">
    <property type="protein sequence ID" value="RLN62954.1"/>
    <property type="molecule type" value="Genomic_DNA"/>
</dbReference>
<dbReference type="AlphaFoldDB" id="A0A3F2RMF8"/>
<gene>
    <name evidence="3" type="ORF">BBJ29_003624</name>
    <name evidence="2" type="ORF">BBP00_00006207</name>
</gene>
<sequence>MATPTTTSRPHNISGTRRVSFNDSVTVALECQARGLEASTAEDQKKALTLKYVEELKRLLEERGFRPISDDLEELEAQRRVVELLLLWAAGADAPDGETAGNKENRSVNLKSFDVLDPRTLQRAQLAKKQLEGRVDDGYAFGRRFLSIATYVETLDSEELLAVAQKREMKLPKLDVKERAMVKALDRELLGQHGTADGTPLRSLTLRQLVTEAEARGLMRAGAEKARDSKGKKSKRAWVDMLRPVMRVEVRAVKIFEKEEELLREQLAQELEQDMQHEQNQRITQLIQLVLEQLQGNAEPENDPTSSQETQQVTTKALQNADKARKYLEALAKTLCAPSETAEDIVMTE</sequence>
<feature type="compositionally biased region" description="Polar residues" evidence="1">
    <location>
        <begin position="303"/>
        <end position="318"/>
    </location>
</feature>
<dbReference type="EMBL" id="MBDO02000203">
    <property type="protein sequence ID" value="RLN60057.1"/>
    <property type="molecule type" value="Genomic_DNA"/>
</dbReference>
<evidence type="ECO:0000313" key="2">
    <source>
        <dbReference type="EMBL" id="RLN60057.1"/>
    </source>
</evidence>
<feature type="region of interest" description="Disordered" evidence="1">
    <location>
        <begin position="296"/>
        <end position="319"/>
    </location>
</feature>
<accession>A0A3F2RMF8</accession>
<proteinExistence type="predicted"/>
<evidence type="ECO:0000313" key="5">
    <source>
        <dbReference type="Proteomes" id="UP000284657"/>
    </source>
</evidence>
<evidence type="ECO:0000256" key="1">
    <source>
        <dbReference type="SAM" id="MobiDB-lite"/>
    </source>
</evidence>
<protein>
    <submittedName>
        <fullName evidence="2">Uncharacterized protein</fullName>
    </submittedName>
</protein>
<dbReference type="OrthoDB" id="157561at2759"/>
<evidence type="ECO:0000313" key="4">
    <source>
        <dbReference type="Proteomes" id="UP000277300"/>
    </source>
</evidence>
<organism evidence="2 4">
    <name type="scientific">Phytophthora kernoviae</name>
    <dbReference type="NCBI Taxonomy" id="325452"/>
    <lineage>
        <taxon>Eukaryota</taxon>
        <taxon>Sar</taxon>
        <taxon>Stramenopiles</taxon>
        <taxon>Oomycota</taxon>
        <taxon>Peronosporomycetes</taxon>
        <taxon>Peronosporales</taxon>
        <taxon>Peronosporaceae</taxon>
        <taxon>Phytophthora</taxon>
    </lineage>
</organism>
<reference evidence="4 5" key="1">
    <citation type="submission" date="2018-07" db="EMBL/GenBank/DDBJ databases">
        <title>Genome sequencing of oomycete isolates from Chile give support for New Zealand origin for Phytophthora kernoviae and make available the first Nothophytophthora sp. genome.</title>
        <authorList>
            <person name="Studholme D.J."/>
            <person name="Sanfuentes E."/>
            <person name="Panda P."/>
            <person name="Hill R."/>
            <person name="Sambles C."/>
            <person name="Grant M."/>
            <person name="Williams N.M."/>
            <person name="Mcdougal R.L."/>
        </authorList>
    </citation>
    <scope>NUCLEOTIDE SEQUENCE [LARGE SCALE GENOMIC DNA]</scope>
    <source>
        <strain evidence="2">Chile6</strain>
        <strain evidence="3">Chile7</strain>
    </source>
</reference>
<dbReference type="Proteomes" id="UP000284657">
    <property type="component" value="Unassembled WGS sequence"/>
</dbReference>
<comment type="caution">
    <text evidence="2">The sequence shown here is derived from an EMBL/GenBank/DDBJ whole genome shotgun (WGS) entry which is preliminary data.</text>
</comment>
<dbReference type="Proteomes" id="UP000277300">
    <property type="component" value="Unassembled WGS sequence"/>
</dbReference>
<name>A0A3F2RMF8_9STRA</name>